<protein>
    <recommendedName>
        <fullName evidence="10">AP2/ERF domain-containing protein</fullName>
    </recommendedName>
</protein>
<dbReference type="GO" id="GO:0003700">
    <property type="term" value="F:DNA-binding transcription factor activity"/>
    <property type="evidence" value="ECO:0007669"/>
    <property type="project" value="InterPro"/>
</dbReference>
<dbReference type="GO" id="GO:0009873">
    <property type="term" value="P:ethylene-activated signaling pathway"/>
    <property type="evidence" value="ECO:0007669"/>
    <property type="project" value="UniProtKB-KW"/>
</dbReference>
<dbReference type="InterPro" id="IPR036955">
    <property type="entry name" value="AP2/ERF_dom_sf"/>
</dbReference>
<dbReference type="SUPFAM" id="SSF54171">
    <property type="entry name" value="DNA-binding domain"/>
    <property type="match status" value="2"/>
</dbReference>
<dbReference type="PANTHER" id="PTHR31657">
    <property type="entry name" value="ETHYLENE-RESPONSIVE TRANSCRIPTION FACTOR ERF061"/>
    <property type="match status" value="1"/>
</dbReference>
<evidence type="ECO:0000256" key="7">
    <source>
        <dbReference type="ARBA" id="ARBA00023242"/>
    </source>
</evidence>
<evidence type="ECO:0000256" key="1">
    <source>
        <dbReference type="ARBA" id="ARBA00004123"/>
    </source>
</evidence>
<reference evidence="11 12" key="1">
    <citation type="submission" date="2018-04" db="EMBL/GenBank/DDBJ databases">
        <title>WGS assembly of Panicum hallii var. hallii HAL2.</title>
        <authorList>
            <person name="Lovell J."/>
            <person name="Jenkins J."/>
            <person name="Lowry D."/>
            <person name="Mamidi S."/>
            <person name="Sreedasyam A."/>
            <person name="Weng X."/>
            <person name="Barry K."/>
            <person name="Bonette J."/>
            <person name="Campitelli B."/>
            <person name="Daum C."/>
            <person name="Gordon S."/>
            <person name="Gould B."/>
            <person name="Lipzen A."/>
            <person name="MacQueen A."/>
            <person name="Palacio-Mejia J."/>
            <person name="Plott C."/>
            <person name="Shakirov E."/>
            <person name="Shu S."/>
            <person name="Yoshinaga Y."/>
            <person name="Zane M."/>
            <person name="Rokhsar D."/>
            <person name="Grimwood J."/>
            <person name="Schmutz J."/>
            <person name="Juenger T."/>
        </authorList>
    </citation>
    <scope>NUCLEOTIDE SEQUENCE [LARGE SCALE GENOMIC DNA]</scope>
    <source>
        <strain evidence="12">cv. HAL2</strain>
    </source>
</reference>
<feature type="region of interest" description="Disordered" evidence="9">
    <location>
        <begin position="126"/>
        <end position="158"/>
    </location>
</feature>
<comment type="subcellular location">
    <subcellularLocation>
        <location evidence="1">Nucleus</location>
    </subcellularLocation>
</comment>
<dbReference type="InterPro" id="IPR001471">
    <property type="entry name" value="AP2/ERF_dom"/>
</dbReference>
<accession>A0A2T7D884</accession>
<keyword evidence="4" id="KW-0238">DNA-binding</keyword>
<dbReference type="GO" id="GO:0000976">
    <property type="term" value="F:transcription cis-regulatory region binding"/>
    <property type="evidence" value="ECO:0007669"/>
    <property type="project" value="UniProtKB-ARBA"/>
</dbReference>
<feature type="domain" description="AP2/ERF" evidence="10">
    <location>
        <begin position="162"/>
        <end position="219"/>
    </location>
</feature>
<organism evidence="11 12">
    <name type="scientific">Panicum hallii var. hallii</name>
    <dbReference type="NCBI Taxonomy" id="1504633"/>
    <lineage>
        <taxon>Eukaryota</taxon>
        <taxon>Viridiplantae</taxon>
        <taxon>Streptophyta</taxon>
        <taxon>Embryophyta</taxon>
        <taxon>Tracheophyta</taxon>
        <taxon>Spermatophyta</taxon>
        <taxon>Magnoliopsida</taxon>
        <taxon>Liliopsida</taxon>
        <taxon>Poales</taxon>
        <taxon>Poaceae</taxon>
        <taxon>PACMAD clade</taxon>
        <taxon>Panicoideae</taxon>
        <taxon>Panicodae</taxon>
        <taxon>Paniceae</taxon>
        <taxon>Panicinae</taxon>
        <taxon>Panicum</taxon>
        <taxon>Panicum sect. Panicum</taxon>
    </lineage>
</organism>
<evidence type="ECO:0000256" key="5">
    <source>
        <dbReference type="ARBA" id="ARBA00023159"/>
    </source>
</evidence>
<feature type="compositionally biased region" description="Basic and acidic residues" evidence="9">
    <location>
        <begin position="53"/>
        <end position="62"/>
    </location>
</feature>
<dbReference type="Gramene" id="PUZ51798">
    <property type="protein sequence ID" value="PUZ51798"/>
    <property type="gene ID" value="GQ55_6G218700"/>
</dbReference>
<evidence type="ECO:0000313" key="12">
    <source>
        <dbReference type="Proteomes" id="UP000244336"/>
    </source>
</evidence>
<keyword evidence="6" id="KW-0804">Transcription</keyword>
<gene>
    <name evidence="11" type="ORF">GQ55_6G218700</name>
</gene>
<dbReference type="PANTHER" id="PTHR31657:SF24">
    <property type="entry name" value="AP2_ERF DOMAIN-CONTAINING PROTEIN"/>
    <property type="match status" value="1"/>
</dbReference>
<evidence type="ECO:0000256" key="4">
    <source>
        <dbReference type="ARBA" id="ARBA00023125"/>
    </source>
</evidence>
<keyword evidence="7" id="KW-0539">Nucleus</keyword>
<evidence type="ECO:0000256" key="3">
    <source>
        <dbReference type="ARBA" id="ARBA00023015"/>
    </source>
</evidence>
<dbReference type="Proteomes" id="UP000244336">
    <property type="component" value="Chromosome 6"/>
</dbReference>
<dbReference type="Pfam" id="PF00847">
    <property type="entry name" value="AP2"/>
    <property type="match status" value="2"/>
</dbReference>
<keyword evidence="5" id="KW-0010">Activator</keyword>
<keyword evidence="3" id="KW-0805">Transcription regulation</keyword>
<name>A0A2T7D884_9POAL</name>
<evidence type="ECO:0000256" key="9">
    <source>
        <dbReference type="SAM" id="MobiDB-lite"/>
    </source>
</evidence>
<keyword evidence="2" id="KW-0936">Ethylene signaling pathway</keyword>
<dbReference type="PROSITE" id="PS51032">
    <property type="entry name" value="AP2_ERF"/>
    <property type="match status" value="2"/>
</dbReference>
<feature type="region of interest" description="Disordered" evidence="9">
    <location>
        <begin position="1"/>
        <end position="62"/>
    </location>
</feature>
<evidence type="ECO:0000259" key="10">
    <source>
        <dbReference type="PROSITE" id="PS51032"/>
    </source>
</evidence>
<comment type="similarity">
    <text evidence="8">Belongs to the AP2/ERF transcription factor family. ERF subfamily.</text>
</comment>
<evidence type="ECO:0000256" key="6">
    <source>
        <dbReference type="ARBA" id="ARBA00023163"/>
    </source>
</evidence>
<dbReference type="EMBL" id="CM009754">
    <property type="protein sequence ID" value="PUZ51798.1"/>
    <property type="molecule type" value="Genomic_DNA"/>
</dbReference>
<dbReference type="PRINTS" id="PR00367">
    <property type="entry name" value="ETHRSPELEMNT"/>
</dbReference>
<keyword evidence="12" id="KW-1185">Reference proteome</keyword>
<evidence type="ECO:0000313" key="11">
    <source>
        <dbReference type="EMBL" id="PUZ51798.1"/>
    </source>
</evidence>
<evidence type="ECO:0000256" key="2">
    <source>
        <dbReference type="ARBA" id="ARBA00022745"/>
    </source>
</evidence>
<dbReference type="InterPro" id="IPR051758">
    <property type="entry name" value="ERF/AP2-like"/>
</dbReference>
<sequence>MILTSHKNMQRQRQGQPGLGLGPRGCTMKPAASSPAQSGYRGVRRRSSGKWTAEIRRPGDRNRHCLGSFDTAEEAALAYDQAARREYGGTARLNFPERAAAWKAAADEAGTPGARAEEAERAIAGDTAAAAAADEAAEAADAEQAPGRGGGTGEPAARALKRYPGVRRRRSGKWAAAIRRPGDRQRHYLGNFDTAEEAALAYDHAACRLQGPGARLNFPERAASWEAAVADTVDEATMAATAAAAAAAAAADTASTMTPTEAGLIYYSFI</sequence>
<dbReference type="AlphaFoldDB" id="A0A2T7D884"/>
<dbReference type="CDD" id="cd00018">
    <property type="entry name" value="AP2"/>
    <property type="match status" value="2"/>
</dbReference>
<dbReference type="OrthoDB" id="695909at2759"/>
<proteinExistence type="inferred from homology"/>
<dbReference type="SMART" id="SM00380">
    <property type="entry name" value="AP2"/>
    <property type="match status" value="2"/>
</dbReference>
<evidence type="ECO:0000256" key="8">
    <source>
        <dbReference type="ARBA" id="ARBA00024343"/>
    </source>
</evidence>
<feature type="domain" description="AP2/ERF" evidence="10">
    <location>
        <begin position="39"/>
        <end position="96"/>
    </location>
</feature>
<dbReference type="GO" id="GO:0005634">
    <property type="term" value="C:nucleus"/>
    <property type="evidence" value="ECO:0007669"/>
    <property type="project" value="UniProtKB-SubCell"/>
</dbReference>
<dbReference type="InterPro" id="IPR016177">
    <property type="entry name" value="DNA-bd_dom_sf"/>
</dbReference>
<dbReference type="STRING" id="1504633.A0A2T7D884"/>
<dbReference type="Gene3D" id="3.30.730.10">
    <property type="entry name" value="AP2/ERF domain"/>
    <property type="match status" value="2"/>
</dbReference>